<feature type="compositionally biased region" description="Basic and acidic residues" evidence="6">
    <location>
        <begin position="1"/>
        <end position="14"/>
    </location>
</feature>
<evidence type="ECO:0000313" key="9">
    <source>
        <dbReference type="Proteomes" id="UP000539372"/>
    </source>
</evidence>
<comment type="caution">
    <text evidence="8">The sequence shown here is derived from an EMBL/GenBank/DDBJ whole genome shotgun (WGS) entry which is preliminary data.</text>
</comment>
<evidence type="ECO:0000259" key="7">
    <source>
        <dbReference type="Pfam" id="PF02631"/>
    </source>
</evidence>
<protein>
    <recommendedName>
        <fullName evidence="3 5">Regulatory protein RecX</fullName>
    </recommendedName>
</protein>
<evidence type="ECO:0000256" key="3">
    <source>
        <dbReference type="ARBA" id="ARBA00018111"/>
    </source>
</evidence>
<keyword evidence="4 5" id="KW-0963">Cytoplasm</keyword>
<dbReference type="Gene3D" id="1.10.10.10">
    <property type="entry name" value="Winged helix-like DNA-binding domain superfamily/Winged helix DNA-binding domain"/>
    <property type="match status" value="1"/>
</dbReference>
<feature type="region of interest" description="Disordered" evidence="6">
    <location>
        <begin position="1"/>
        <end position="32"/>
    </location>
</feature>
<dbReference type="InterPro" id="IPR053924">
    <property type="entry name" value="RecX_HTH_2nd"/>
</dbReference>
<dbReference type="GO" id="GO:0005737">
    <property type="term" value="C:cytoplasm"/>
    <property type="evidence" value="ECO:0007669"/>
    <property type="project" value="UniProtKB-SubCell"/>
</dbReference>
<sequence>MERKKNSSKDEKKGRERGRKGPKPATPERLEKGALHYLERFASSSENLRRVLMRRVQRSAYLHGTDVDAGARAVEDLIARFRRSGLLDDGLYAEGRAASLHRQGKSQRAIRQALSVKGIDAATADSALTALDERVDGDVDLGAAVNYARRRRIGPWRREDLREAARDKDMAALARQGFGYDTARKVIEADTVEALEIMLEEAVRE</sequence>
<keyword evidence="9" id="KW-1185">Reference proteome</keyword>
<evidence type="ECO:0000313" key="8">
    <source>
        <dbReference type="EMBL" id="NMM43749.1"/>
    </source>
</evidence>
<dbReference type="PANTHER" id="PTHR33602:SF1">
    <property type="entry name" value="REGULATORY PROTEIN RECX FAMILY PROTEIN"/>
    <property type="match status" value="1"/>
</dbReference>
<evidence type="ECO:0000256" key="5">
    <source>
        <dbReference type="HAMAP-Rule" id="MF_01114"/>
    </source>
</evidence>
<feature type="domain" description="RecX second three-helical" evidence="7">
    <location>
        <begin position="88"/>
        <end position="128"/>
    </location>
</feature>
<dbReference type="HAMAP" id="MF_01114">
    <property type="entry name" value="RecX"/>
    <property type="match status" value="1"/>
</dbReference>
<organism evidence="8 9">
    <name type="scientific">Pacificispira spongiicola</name>
    <dbReference type="NCBI Taxonomy" id="2729598"/>
    <lineage>
        <taxon>Bacteria</taxon>
        <taxon>Pseudomonadati</taxon>
        <taxon>Pseudomonadota</taxon>
        <taxon>Alphaproteobacteria</taxon>
        <taxon>Rhodospirillales</taxon>
        <taxon>Rhodospirillaceae</taxon>
        <taxon>Pacificispira</taxon>
    </lineage>
</organism>
<dbReference type="Proteomes" id="UP000539372">
    <property type="component" value="Unassembled WGS sequence"/>
</dbReference>
<comment type="similarity">
    <text evidence="2 5">Belongs to the RecX family.</text>
</comment>
<proteinExistence type="inferred from homology"/>
<dbReference type="RefSeq" id="WP_169624000.1">
    <property type="nucleotide sequence ID" value="NZ_JABBNT010000001.1"/>
</dbReference>
<comment type="function">
    <text evidence="5">Modulates RecA activity.</text>
</comment>
<evidence type="ECO:0000256" key="6">
    <source>
        <dbReference type="SAM" id="MobiDB-lite"/>
    </source>
</evidence>
<dbReference type="GO" id="GO:0006282">
    <property type="term" value="P:regulation of DNA repair"/>
    <property type="evidence" value="ECO:0007669"/>
    <property type="project" value="UniProtKB-UniRule"/>
</dbReference>
<name>A0A7Y0HFX5_9PROT</name>
<gene>
    <name evidence="5" type="primary">recX</name>
    <name evidence="8" type="ORF">HH303_04625</name>
</gene>
<evidence type="ECO:0000256" key="2">
    <source>
        <dbReference type="ARBA" id="ARBA00009695"/>
    </source>
</evidence>
<dbReference type="PANTHER" id="PTHR33602">
    <property type="entry name" value="REGULATORY PROTEIN RECX FAMILY PROTEIN"/>
    <property type="match status" value="1"/>
</dbReference>
<dbReference type="AlphaFoldDB" id="A0A7Y0HFX5"/>
<dbReference type="EMBL" id="JABBNT010000001">
    <property type="protein sequence ID" value="NMM43749.1"/>
    <property type="molecule type" value="Genomic_DNA"/>
</dbReference>
<evidence type="ECO:0000256" key="1">
    <source>
        <dbReference type="ARBA" id="ARBA00004496"/>
    </source>
</evidence>
<dbReference type="InterPro" id="IPR003783">
    <property type="entry name" value="Regulatory_RecX"/>
</dbReference>
<comment type="subcellular location">
    <subcellularLocation>
        <location evidence="1 5">Cytoplasm</location>
    </subcellularLocation>
</comment>
<dbReference type="InterPro" id="IPR036388">
    <property type="entry name" value="WH-like_DNA-bd_sf"/>
</dbReference>
<dbReference type="Pfam" id="PF02631">
    <property type="entry name" value="RecX_HTH2"/>
    <property type="match status" value="1"/>
</dbReference>
<reference evidence="8 9" key="1">
    <citation type="submission" date="2020-04" db="EMBL/GenBank/DDBJ databases">
        <title>Rhodospirillaceae bacterium KN72 isolated from deep sea.</title>
        <authorList>
            <person name="Zhang D.-C."/>
        </authorList>
    </citation>
    <scope>NUCLEOTIDE SEQUENCE [LARGE SCALE GENOMIC DNA]</scope>
    <source>
        <strain evidence="8 9">KN72</strain>
    </source>
</reference>
<accession>A0A7Y0HFX5</accession>
<evidence type="ECO:0000256" key="4">
    <source>
        <dbReference type="ARBA" id="ARBA00022490"/>
    </source>
</evidence>